<comment type="subcellular location">
    <subcellularLocation>
        <location evidence="1">Membrane</location>
        <topology evidence="1">Multi-pass membrane protein</topology>
    </subcellularLocation>
</comment>
<evidence type="ECO:0000256" key="4">
    <source>
        <dbReference type="ARBA" id="ARBA00022692"/>
    </source>
</evidence>
<dbReference type="Pfam" id="PF01066">
    <property type="entry name" value="CDP-OH_P_transf"/>
    <property type="match status" value="1"/>
</dbReference>
<evidence type="ECO:0000313" key="12">
    <source>
        <dbReference type="Proteomes" id="UP001054902"/>
    </source>
</evidence>
<keyword evidence="7" id="KW-0472">Membrane</keyword>
<keyword evidence="8" id="KW-0594">Phospholipid biosynthesis</keyword>
<accession>A0AAD3CSK8</accession>
<dbReference type="EMBL" id="BLLK01000045">
    <property type="protein sequence ID" value="GFH51307.1"/>
    <property type="molecule type" value="Genomic_DNA"/>
</dbReference>
<gene>
    <name evidence="11" type="ORF">CTEN210_07783</name>
</gene>
<keyword evidence="5" id="KW-1133">Transmembrane helix</keyword>
<reference evidence="11 12" key="1">
    <citation type="journal article" date="2021" name="Sci. Rep.">
        <title>The genome of the diatom Chaetoceros tenuissimus carries an ancient integrated fragment of an extant virus.</title>
        <authorList>
            <person name="Hongo Y."/>
            <person name="Kimura K."/>
            <person name="Takaki Y."/>
            <person name="Yoshida Y."/>
            <person name="Baba S."/>
            <person name="Kobayashi G."/>
            <person name="Nagasaki K."/>
            <person name="Hano T."/>
            <person name="Tomaru Y."/>
        </authorList>
    </citation>
    <scope>NUCLEOTIDE SEQUENCE [LARGE SCALE GENOMIC DNA]</scope>
    <source>
        <strain evidence="11 12">NIES-3715</strain>
    </source>
</reference>
<dbReference type="GO" id="GO:0043337">
    <property type="term" value="F:cardiolipin synthase (CMP-forming)"/>
    <property type="evidence" value="ECO:0007669"/>
    <property type="project" value="TreeGrafter"/>
</dbReference>
<dbReference type="PANTHER" id="PTHR14269">
    <property type="entry name" value="CDP-DIACYLGLYCEROL--GLYCEROL-3-PHOSPHATE 3-PHOSPHATIDYLTRANSFERASE-RELATED"/>
    <property type="match status" value="1"/>
</dbReference>
<keyword evidence="3 10" id="KW-0808">Transferase</keyword>
<keyword evidence="6" id="KW-0443">Lipid metabolism</keyword>
<dbReference type="GO" id="GO:0032049">
    <property type="term" value="P:cardiolipin biosynthetic process"/>
    <property type="evidence" value="ECO:0007669"/>
    <property type="project" value="TreeGrafter"/>
</dbReference>
<dbReference type="InterPro" id="IPR050324">
    <property type="entry name" value="CDP-alcohol_PTase-I"/>
</dbReference>
<evidence type="ECO:0000256" key="3">
    <source>
        <dbReference type="ARBA" id="ARBA00022679"/>
    </source>
</evidence>
<comment type="caution">
    <text evidence="11">The sequence shown here is derived from an EMBL/GenBank/DDBJ whole genome shotgun (WGS) entry which is preliminary data.</text>
</comment>
<dbReference type="Gene3D" id="1.20.120.1760">
    <property type="match status" value="1"/>
</dbReference>
<dbReference type="AlphaFoldDB" id="A0AAD3CSK8"/>
<evidence type="ECO:0000256" key="6">
    <source>
        <dbReference type="ARBA" id="ARBA00023098"/>
    </source>
</evidence>
<dbReference type="InterPro" id="IPR043130">
    <property type="entry name" value="CDP-OH_PTrfase_TM_dom"/>
</dbReference>
<evidence type="ECO:0000256" key="1">
    <source>
        <dbReference type="ARBA" id="ARBA00004141"/>
    </source>
</evidence>
<comment type="similarity">
    <text evidence="10">Belongs to the CDP-alcohol phosphatidyltransferase class-I family.</text>
</comment>
<evidence type="ECO:0000256" key="8">
    <source>
        <dbReference type="ARBA" id="ARBA00023209"/>
    </source>
</evidence>
<organism evidence="11 12">
    <name type="scientific">Chaetoceros tenuissimus</name>
    <dbReference type="NCBI Taxonomy" id="426638"/>
    <lineage>
        <taxon>Eukaryota</taxon>
        <taxon>Sar</taxon>
        <taxon>Stramenopiles</taxon>
        <taxon>Ochrophyta</taxon>
        <taxon>Bacillariophyta</taxon>
        <taxon>Coscinodiscophyceae</taxon>
        <taxon>Chaetocerotophycidae</taxon>
        <taxon>Chaetocerotales</taxon>
        <taxon>Chaetocerotaceae</taxon>
        <taxon>Chaetoceros</taxon>
    </lineage>
</organism>
<dbReference type="GO" id="GO:0016020">
    <property type="term" value="C:membrane"/>
    <property type="evidence" value="ECO:0007669"/>
    <property type="project" value="UniProtKB-SubCell"/>
</dbReference>
<evidence type="ECO:0000256" key="10">
    <source>
        <dbReference type="RuleBase" id="RU003750"/>
    </source>
</evidence>
<evidence type="ECO:0000256" key="7">
    <source>
        <dbReference type="ARBA" id="ARBA00023136"/>
    </source>
</evidence>
<keyword evidence="4" id="KW-0812">Transmembrane</keyword>
<keyword evidence="2" id="KW-0444">Lipid biosynthesis</keyword>
<evidence type="ECO:0000256" key="9">
    <source>
        <dbReference type="ARBA" id="ARBA00023264"/>
    </source>
</evidence>
<dbReference type="InterPro" id="IPR048254">
    <property type="entry name" value="CDP_ALCOHOL_P_TRANSF_CS"/>
</dbReference>
<sequence>MQRGQMKSLRFLIAASANRRSTSYAANIYSCSLSSLEFKSNTILDSYMYQHAERSKKTMQTFTFRTYSQIQTIGQQSMSNQIRFFSKLSDIKNETKEEDVENKTEKDQSHKQSILDSKFLDLTPATKNQIQAIWTQSQSIPNIITISRIFSIPILCNFIIHEQYYYAMTGCLIAGGSDWLDGYIARNYNQKTTLGTYLDPFADKFFINSIGMSLGYVGFLPFWCTCIWMGRDVLLIGMTYKLASDAAEGRGHNVADPSQTPLEIKASTVSKVNTVLQFGSIFTALGCAYISTNTGYVNSEGLLVDISQWINDPLVDTVLSSDPSSSKDCVDESRIQFSRAEGLCYVTCGTTIWSGLGYMNGKAMEKKR</sequence>
<name>A0AAD3CSK8_9STRA</name>
<keyword evidence="9" id="KW-1208">Phospholipid metabolism</keyword>
<proteinExistence type="inferred from homology"/>
<evidence type="ECO:0000256" key="2">
    <source>
        <dbReference type="ARBA" id="ARBA00022516"/>
    </source>
</evidence>
<evidence type="ECO:0000256" key="5">
    <source>
        <dbReference type="ARBA" id="ARBA00022989"/>
    </source>
</evidence>
<dbReference type="InterPro" id="IPR000462">
    <property type="entry name" value="CDP-OH_P_trans"/>
</dbReference>
<dbReference type="GO" id="GO:0005739">
    <property type="term" value="C:mitochondrion"/>
    <property type="evidence" value="ECO:0007669"/>
    <property type="project" value="TreeGrafter"/>
</dbReference>
<dbReference type="PROSITE" id="PS00379">
    <property type="entry name" value="CDP_ALCOHOL_P_TRANSF"/>
    <property type="match status" value="1"/>
</dbReference>
<dbReference type="PANTHER" id="PTHR14269:SF60">
    <property type="entry name" value="CARDIOLIPIN SYNTHASE (CMP-FORMING)"/>
    <property type="match status" value="1"/>
</dbReference>
<dbReference type="Proteomes" id="UP001054902">
    <property type="component" value="Unassembled WGS sequence"/>
</dbReference>
<keyword evidence="12" id="KW-1185">Reference proteome</keyword>
<evidence type="ECO:0000313" key="11">
    <source>
        <dbReference type="EMBL" id="GFH51307.1"/>
    </source>
</evidence>
<protein>
    <submittedName>
        <fullName evidence="11">Eukaryotic-type cardiolipin synthase 1</fullName>
    </submittedName>
</protein>